<gene>
    <name evidence="2" type="ORF">BCF44_112192</name>
</gene>
<dbReference type="InterPro" id="IPR035197">
    <property type="entry name" value="DUF5313"/>
</dbReference>
<keyword evidence="1" id="KW-0472">Membrane</keyword>
<dbReference type="OrthoDB" id="5195204at2"/>
<feature type="transmembrane region" description="Helical" evidence="1">
    <location>
        <begin position="45"/>
        <end position="63"/>
    </location>
</feature>
<evidence type="ECO:0008006" key="4">
    <source>
        <dbReference type="Google" id="ProtNLM"/>
    </source>
</evidence>
<comment type="caution">
    <text evidence="2">The sequence shown here is derived from an EMBL/GenBank/DDBJ whole genome shotgun (WGS) entry which is preliminary data.</text>
</comment>
<organism evidence="2 3">
    <name type="scientific">Kutzneria buriramensis</name>
    <dbReference type="NCBI Taxonomy" id="1045776"/>
    <lineage>
        <taxon>Bacteria</taxon>
        <taxon>Bacillati</taxon>
        <taxon>Actinomycetota</taxon>
        <taxon>Actinomycetes</taxon>
        <taxon>Pseudonocardiales</taxon>
        <taxon>Pseudonocardiaceae</taxon>
        <taxon>Kutzneria</taxon>
    </lineage>
</organism>
<keyword evidence="3" id="KW-1185">Reference proteome</keyword>
<dbReference type="AlphaFoldDB" id="A0A3E0HC11"/>
<keyword evidence="1" id="KW-1133">Transmembrane helix</keyword>
<protein>
    <recommendedName>
        <fullName evidence="4">DUF5313 domain-containing protein</fullName>
    </recommendedName>
</protein>
<evidence type="ECO:0000313" key="2">
    <source>
        <dbReference type="EMBL" id="REH41110.1"/>
    </source>
</evidence>
<dbReference type="RefSeq" id="WP_116178291.1">
    <property type="nucleotide sequence ID" value="NZ_CP144375.1"/>
</dbReference>
<dbReference type="Pfam" id="PF17240">
    <property type="entry name" value="DUF5313"/>
    <property type="match status" value="1"/>
</dbReference>
<proteinExistence type="predicted"/>
<sequence>MAAKRPNPALWLWYSLGGRLPQTYREWVLGDVISKTWLVRHLLRTFLRLLVPLAILFLVLSQFGGPLYIILMALALGLIVGLYYSLSYASEANDARLRKYGYPPAYGSTIRDNRFSEEDRPE</sequence>
<dbReference type="Proteomes" id="UP000256269">
    <property type="component" value="Unassembled WGS sequence"/>
</dbReference>
<keyword evidence="1" id="KW-0812">Transmembrane</keyword>
<evidence type="ECO:0000313" key="3">
    <source>
        <dbReference type="Proteomes" id="UP000256269"/>
    </source>
</evidence>
<name>A0A3E0HC11_9PSEU</name>
<accession>A0A3E0HC11</accession>
<feature type="transmembrane region" description="Helical" evidence="1">
    <location>
        <begin position="69"/>
        <end position="89"/>
    </location>
</feature>
<reference evidence="2 3" key="1">
    <citation type="submission" date="2018-08" db="EMBL/GenBank/DDBJ databases">
        <title>Genomic Encyclopedia of Archaeal and Bacterial Type Strains, Phase II (KMG-II): from individual species to whole genera.</title>
        <authorList>
            <person name="Goeker M."/>
        </authorList>
    </citation>
    <scope>NUCLEOTIDE SEQUENCE [LARGE SCALE GENOMIC DNA]</scope>
    <source>
        <strain evidence="2 3">DSM 45791</strain>
    </source>
</reference>
<evidence type="ECO:0000256" key="1">
    <source>
        <dbReference type="SAM" id="Phobius"/>
    </source>
</evidence>
<dbReference type="EMBL" id="QUNO01000012">
    <property type="protein sequence ID" value="REH41110.1"/>
    <property type="molecule type" value="Genomic_DNA"/>
</dbReference>